<dbReference type="InterPro" id="IPR001331">
    <property type="entry name" value="GDS_CDC24_CS"/>
</dbReference>
<dbReference type="Gene3D" id="1.10.418.10">
    <property type="entry name" value="Calponin-like domain"/>
    <property type="match status" value="1"/>
</dbReference>
<dbReference type="SUPFAM" id="SSF47050">
    <property type="entry name" value="VHP, Villin headpiece domain"/>
    <property type="match status" value="1"/>
</dbReference>
<dbReference type="InterPro" id="IPR003128">
    <property type="entry name" value="Villin_headpiece"/>
</dbReference>
<dbReference type="GO" id="GO:0007010">
    <property type="term" value="P:cytoskeleton organization"/>
    <property type="evidence" value="ECO:0007669"/>
    <property type="project" value="InterPro"/>
</dbReference>
<dbReference type="Gene3D" id="1.10.950.10">
    <property type="entry name" value="Villin headpiece domain"/>
    <property type="match status" value="1"/>
</dbReference>
<dbReference type="InterPro" id="IPR036886">
    <property type="entry name" value="Villin_headpiece_dom_sf"/>
</dbReference>
<dbReference type="GO" id="GO:0005829">
    <property type="term" value="C:cytosol"/>
    <property type="evidence" value="ECO:0007669"/>
    <property type="project" value="TreeGrafter"/>
</dbReference>
<dbReference type="SUPFAM" id="SSF47576">
    <property type="entry name" value="Calponin-homology domain, CH-domain"/>
    <property type="match status" value="1"/>
</dbReference>
<gene>
    <name evidence="5" type="ORF">CL6EHI_127420</name>
</gene>
<organism evidence="5 6">
    <name type="scientific">Entamoeba histolytica</name>
    <dbReference type="NCBI Taxonomy" id="5759"/>
    <lineage>
        <taxon>Eukaryota</taxon>
        <taxon>Amoebozoa</taxon>
        <taxon>Evosea</taxon>
        <taxon>Archamoebae</taxon>
        <taxon>Mastigamoebida</taxon>
        <taxon>Entamoebidae</taxon>
        <taxon>Entamoeba</taxon>
    </lineage>
</organism>
<dbReference type="AlphaFoldDB" id="A0A5K1V6W6"/>
<dbReference type="Pfam" id="PF00621">
    <property type="entry name" value="RhoGEF"/>
    <property type="match status" value="1"/>
</dbReference>
<dbReference type="VEuPathDB" id="AmoebaDB:EHI5A_016660"/>
<protein>
    <submittedName>
        <fullName evidence="5">Cell division control protein cdc24 putative</fullName>
    </submittedName>
</protein>
<feature type="domain" description="HP" evidence="4">
    <location>
        <begin position="688"/>
        <end position="749"/>
    </location>
</feature>
<feature type="region of interest" description="Disordered" evidence="1">
    <location>
        <begin position="601"/>
        <end position="644"/>
    </location>
</feature>
<dbReference type="SMR" id="A0A5K1V6W6"/>
<dbReference type="VEuPathDB" id="AmoebaDB:KM1_018630"/>
<dbReference type="PANTHER" id="PTHR45834:SF3">
    <property type="entry name" value="RHO GUANINE NUCLEOTIDE EXCHANGE FACTOR 3, ISOFORM L"/>
    <property type="match status" value="1"/>
</dbReference>
<sequence length="749" mass="86282">MESDDQFIQFIQKKMVLISWMETILKVPINPDLCNSLKSGTILCYLAKTIDDDLIPVIHDSKHPYKQLENLNMFLQVCKEMHVPLLRIATHDDFVKGNIVRIVECVFLFATECFKIYNIEPFPQIPIEEVKKNLPSGQEAENIKEQLKYIQRTVIGGKIRVSASVFRTTLQFLMSTTKGFDMNVFEGTIAKAQAYFRRFSAKNEMNSLKKKNAFRIKVTQEMVKTEDDYVHYLKEGIDKYRPIIQSFVENGALKKDSVQIIFNNMEEIYQFNSKFLNDLKKATEDMKPNKPWINVYKELEGALSVYTPYLVNYSESIERVEQILCIECVRDALMKEKGNDKDMSSYLIMPIQRLPRYVLLLNELKKHTWNDHPDANNLVEMVSLIKKVTTTIDETKTKADSERVKPKLFDKFKPGKFGDITNEEILYITDFKLKGCPVSAILTQNLLAISNKENLIRFVFPISRITLLPCNSKKDSIKIRVRTKSKIKLQGTKLVPDGGLIRMVNDLKKLQSASVPNFPLTESCVVHRTTELHSGDIDRSIDPEEELMKRRKDKGGRMSIYSKRPIALTNDQLPFNSSLLKVPMEKKNRCSEIPTDNIKSIEEYKNDRQSECSRKGSVSGTDSPSSFKPKLTISVNNSKGDASKRDRRSLCAEITLKVSKHGGNNDLTKNMLREKNVQLVDGKRTLNSLGLEVYSFRELENKPDGIAKDDLVFHLSDEDFIELFDVTFDMFKSWKQWKQQTEKQKAGLW</sequence>
<evidence type="ECO:0000313" key="6">
    <source>
        <dbReference type="Proteomes" id="UP000078387"/>
    </source>
</evidence>
<dbReference type="Pfam" id="PF02209">
    <property type="entry name" value="VHP"/>
    <property type="match status" value="1"/>
</dbReference>
<dbReference type="VEuPathDB" id="AmoebaDB:EHI8A_006240"/>
<dbReference type="Pfam" id="PF00307">
    <property type="entry name" value="CH"/>
    <property type="match status" value="1"/>
</dbReference>
<evidence type="ECO:0000259" key="3">
    <source>
        <dbReference type="PROSITE" id="PS50021"/>
    </source>
</evidence>
<feature type="compositionally biased region" description="Polar residues" evidence="1">
    <location>
        <begin position="616"/>
        <end position="626"/>
    </location>
</feature>
<name>A0A5K1V6W6_ENTHI</name>
<dbReference type="InterPro" id="IPR053086">
    <property type="entry name" value="RhoGEF_domain"/>
</dbReference>
<dbReference type="InterPro" id="IPR036872">
    <property type="entry name" value="CH_dom_sf"/>
</dbReference>
<dbReference type="GO" id="GO:0005085">
    <property type="term" value="F:guanyl-nucleotide exchange factor activity"/>
    <property type="evidence" value="ECO:0007669"/>
    <property type="project" value="InterPro"/>
</dbReference>
<dbReference type="Proteomes" id="UP000078387">
    <property type="component" value="Unassembled WGS sequence"/>
</dbReference>
<dbReference type="CDD" id="cd00014">
    <property type="entry name" value="CH_SF"/>
    <property type="match status" value="1"/>
</dbReference>
<evidence type="ECO:0000313" key="5">
    <source>
        <dbReference type="EMBL" id="GAT93265.1"/>
    </source>
</evidence>
<evidence type="ECO:0000256" key="1">
    <source>
        <dbReference type="SAM" id="MobiDB-lite"/>
    </source>
</evidence>
<dbReference type="CDD" id="cd00160">
    <property type="entry name" value="RhoGEF"/>
    <property type="match status" value="1"/>
</dbReference>
<dbReference type="PROSITE" id="PS00741">
    <property type="entry name" value="DH_1"/>
    <property type="match status" value="1"/>
</dbReference>
<dbReference type="VEuPathDB" id="AmoebaDB:EHI7A_006940"/>
<dbReference type="OMA" id="CAIHRTI"/>
<dbReference type="VEuPathDB" id="AmoebaDB:EHI_127420"/>
<comment type="caution">
    <text evidence="5">The sequence shown here is derived from an EMBL/GenBank/DDBJ whole genome shotgun (WGS) entry which is preliminary data.</text>
</comment>
<evidence type="ECO:0000259" key="4">
    <source>
        <dbReference type="PROSITE" id="PS51089"/>
    </source>
</evidence>
<reference evidence="5 6" key="1">
    <citation type="submission" date="2016-05" db="EMBL/GenBank/DDBJ databases">
        <title>First whole genome sequencing of Entamoeba histolytica HM1:IMSS-clone-6.</title>
        <authorList>
            <person name="Mukherjee Avik.K."/>
            <person name="Izumyama S."/>
            <person name="Nakada-Tsukui K."/>
            <person name="Nozaki T."/>
        </authorList>
    </citation>
    <scope>NUCLEOTIDE SEQUENCE [LARGE SCALE GENOMIC DNA]</scope>
    <source>
        <strain evidence="5 6">HM1:IMSS clone 6</strain>
    </source>
</reference>
<dbReference type="SMART" id="SM00153">
    <property type="entry name" value="VHP"/>
    <property type="match status" value="1"/>
</dbReference>
<evidence type="ECO:0000259" key="2">
    <source>
        <dbReference type="PROSITE" id="PS50010"/>
    </source>
</evidence>
<dbReference type="PROSITE" id="PS50021">
    <property type="entry name" value="CH"/>
    <property type="match status" value="1"/>
</dbReference>
<dbReference type="GO" id="GO:0051301">
    <property type="term" value="P:cell division"/>
    <property type="evidence" value="ECO:0007669"/>
    <property type="project" value="UniProtKB-KW"/>
</dbReference>
<keyword evidence="5" id="KW-0132">Cell division</keyword>
<dbReference type="SMART" id="SM00325">
    <property type="entry name" value="RhoGEF"/>
    <property type="match status" value="1"/>
</dbReference>
<dbReference type="GO" id="GO:0003779">
    <property type="term" value="F:actin binding"/>
    <property type="evidence" value="ECO:0007669"/>
    <property type="project" value="InterPro"/>
</dbReference>
<dbReference type="EMBL" id="BDEQ01000001">
    <property type="protein sequence ID" value="GAT93265.1"/>
    <property type="molecule type" value="Genomic_DNA"/>
</dbReference>
<feature type="domain" description="DH" evidence="2">
    <location>
        <begin position="214"/>
        <end position="395"/>
    </location>
</feature>
<dbReference type="SMART" id="SM00033">
    <property type="entry name" value="CH"/>
    <property type="match status" value="1"/>
</dbReference>
<feature type="compositionally biased region" description="Basic and acidic residues" evidence="1">
    <location>
        <begin position="601"/>
        <end position="614"/>
    </location>
</feature>
<dbReference type="InterPro" id="IPR000219">
    <property type="entry name" value="DH_dom"/>
</dbReference>
<dbReference type="PANTHER" id="PTHR45834">
    <property type="entry name" value="RHO GUANINE NUCLEOTIDE EXCHANGE FACTOR 9-RELATED"/>
    <property type="match status" value="1"/>
</dbReference>
<dbReference type="PROSITE" id="PS51089">
    <property type="entry name" value="HP"/>
    <property type="match status" value="1"/>
</dbReference>
<accession>A0A5K1V6W6</accession>
<dbReference type="Gene3D" id="1.20.900.10">
    <property type="entry name" value="Dbl homology (DH) domain"/>
    <property type="match status" value="1"/>
</dbReference>
<dbReference type="InterPro" id="IPR001715">
    <property type="entry name" value="CH_dom"/>
</dbReference>
<feature type="domain" description="Calponin-homology (CH)" evidence="3">
    <location>
        <begin position="11"/>
        <end position="114"/>
    </location>
</feature>
<dbReference type="SUPFAM" id="SSF48065">
    <property type="entry name" value="DBL homology domain (DH-domain)"/>
    <property type="match status" value="1"/>
</dbReference>
<dbReference type="GO" id="GO:0035556">
    <property type="term" value="P:intracellular signal transduction"/>
    <property type="evidence" value="ECO:0007669"/>
    <property type="project" value="InterPro"/>
</dbReference>
<dbReference type="PROSITE" id="PS50010">
    <property type="entry name" value="DH_2"/>
    <property type="match status" value="1"/>
</dbReference>
<keyword evidence="5" id="KW-0131">Cell cycle</keyword>
<proteinExistence type="predicted"/>
<dbReference type="InterPro" id="IPR035899">
    <property type="entry name" value="DBL_dom_sf"/>
</dbReference>